<dbReference type="Proteomes" id="UP000545037">
    <property type="component" value="Unassembled WGS sequence"/>
</dbReference>
<dbReference type="RefSeq" id="WP_183211770.1">
    <property type="nucleotide sequence ID" value="NZ_JACHOR010000001.1"/>
</dbReference>
<proteinExistence type="predicted"/>
<comment type="caution">
    <text evidence="2">The sequence shown here is derived from an EMBL/GenBank/DDBJ whole genome shotgun (WGS) entry which is preliminary data.</text>
</comment>
<organism evidence="2 3">
    <name type="scientific">Brevundimonas variabilis</name>
    <dbReference type="NCBI Taxonomy" id="74312"/>
    <lineage>
        <taxon>Bacteria</taxon>
        <taxon>Pseudomonadati</taxon>
        <taxon>Pseudomonadota</taxon>
        <taxon>Alphaproteobacteria</taxon>
        <taxon>Caulobacterales</taxon>
        <taxon>Caulobacteraceae</taxon>
        <taxon>Brevundimonas</taxon>
    </lineage>
</organism>
<accession>A0A7W9CGL0</accession>
<evidence type="ECO:0000313" key="3">
    <source>
        <dbReference type="Proteomes" id="UP000545037"/>
    </source>
</evidence>
<name>A0A7W9CGL0_9CAUL</name>
<keyword evidence="3" id="KW-1185">Reference proteome</keyword>
<feature type="region of interest" description="Disordered" evidence="1">
    <location>
        <begin position="1"/>
        <end position="20"/>
    </location>
</feature>
<dbReference type="EMBL" id="JACHOR010000001">
    <property type="protein sequence ID" value="MBB5744812.1"/>
    <property type="molecule type" value="Genomic_DNA"/>
</dbReference>
<dbReference type="AlphaFoldDB" id="A0A7W9CGL0"/>
<evidence type="ECO:0000256" key="1">
    <source>
        <dbReference type="SAM" id="MobiDB-lite"/>
    </source>
</evidence>
<reference evidence="2 3" key="1">
    <citation type="submission" date="2020-08" db="EMBL/GenBank/DDBJ databases">
        <title>Genomic Encyclopedia of Type Strains, Phase IV (KMG-IV): sequencing the most valuable type-strain genomes for metagenomic binning, comparative biology and taxonomic classification.</title>
        <authorList>
            <person name="Goeker M."/>
        </authorList>
    </citation>
    <scope>NUCLEOTIDE SEQUENCE [LARGE SCALE GENOMIC DNA]</scope>
    <source>
        <strain evidence="2 3">DSM 4737</strain>
    </source>
</reference>
<evidence type="ECO:0000313" key="2">
    <source>
        <dbReference type="EMBL" id="MBB5744812.1"/>
    </source>
</evidence>
<gene>
    <name evidence="2" type="ORF">GGR13_000384</name>
</gene>
<protein>
    <submittedName>
        <fullName evidence="2">Uncharacterized protein</fullName>
    </submittedName>
</protein>
<sequence>MTTRITPETRRALELSSDEAGRSMSQQAELLLIKALHGSDGSLRHLEGVLEAVLTTARRLSLAEHGAGTRDSAFVYFGVIKALEWAQEALPTPKDDTRFKEVVALDEEMDRLRQLRENQKVGRRLDARTEEERLADLPSDEIEKLDRDLIALFDRRQVALASIKFAKNHADQAARDVLSEVAP</sequence>